<dbReference type="AlphaFoldDB" id="A0A511FHM6"/>
<proteinExistence type="predicted"/>
<feature type="region of interest" description="Disordered" evidence="1">
    <location>
        <begin position="64"/>
        <end position="98"/>
    </location>
</feature>
<dbReference type="Proteomes" id="UP000321723">
    <property type="component" value="Unassembled WGS sequence"/>
</dbReference>
<gene>
    <name evidence="2" type="ORF">CHO01_29630</name>
</gene>
<evidence type="ECO:0000313" key="2">
    <source>
        <dbReference type="EMBL" id="GEL47847.1"/>
    </source>
</evidence>
<sequence length="98" mass="10285">MLLEGEGASSRVAMVTSVRWTSSGGWGSPAADSRLIGNYGGPHRSCDLTRPRGAPDKYVLMGSVLGPKSQVTRREAVSSTSPENHPNGLVPLPARLSP</sequence>
<keyword evidence="3" id="KW-1185">Reference proteome</keyword>
<organism evidence="2 3">
    <name type="scientific">Cellulomonas hominis</name>
    <dbReference type="NCBI Taxonomy" id="156981"/>
    <lineage>
        <taxon>Bacteria</taxon>
        <taxon>Bacillati</taxon>
        <taxon>Actinomycetota</taxon>
        <taxon>Actinomycetes</taxon>
        <taxon>Micrococcales</taxon>
        <taxon>Cellulomonadaceae</taxon>
        <taxon>Cellulomonas</taxon>
    </lineage>
</organism>
<evidence type="ECO:0000313" key="3">
    <source>
        <dbReference type="Proteomes" id="UP000321723"/>
    </source>
</evidence>
<evidence type="ECO:0000256" key="1">
    <source>
        <dbReference type="SAM" id="MobiDB-lite"/>
    </source>
</evidence>
<comment type="caution">
    <text evidence="2">The sequence shown here is derived from an EMBL/GenBank/DDBJ whole genome shotgun (WGS) entry which is preliminary data.</text>
</comment>
<protein>
    <submittedName>
        <fullName evidence="2">Uncharacterized protein</fullName>
    </submittedName>
</protein>
<reference evidence="2 3" key="1">
    <citation type="submission" date="2019-07" db="EMBL/GenBank/DDBJ databases">
        <title>Whole genome shotgun sequence of Cellulomonas hominis NBRC 16055.</title>
        <authorList>
            <person name="Hosoyama A."/>
            <person name="Uohara A."/>
            <person name="Ohji S."/>
            <person name="Ichikawa N."/>
        </authorList>
    </citation>
    <scope>NUCLEOTIDE SEQUENCE [LARGE SCALE GENOMIC DNA]</scope>
    <source>
        <strain evidence="2 3">NBRC 16055</strain>
    </source>
</reference>
<name>A0A511FHM6_9CELL</name>
<accession>A0A511FHM6</accession>
<dbReference type="EMBL" id="BJVQ01000051">
    <property type="protein sequence ID" value="GEL47847.1"/>
    <property type="molecule type" value="Genomic_DNA"/>
</dbReference>